<dbReference type="Proteomes" id="UP000429958">
    <property type="component" value="Unassembled WGS sequence"/>
</dbReference>
<reference evidence="1 2" key="1">
    <citation type="submission" date="2019-08" db="EMBL/GenBank/DDBJ databases">
        <title>In-depth cultivation of the pig gut microbiome towards novel bacterial diversity and tailored functional studies.</title>
        <authorList>
            <person name="Wylensek D."/>
            <person name="Hitch T.C.A."/>
            <person name="Clavel T."/>
        </authorList>
    </citation>
    <scope>NUCLEOTIDE SEQUENCE [LARGE SCALE GENOMIC DNA]</scope>
    <source>
        <strain evidence="1 2">WCA-389-WT-23D1</strain>
    </source>
</reference>
<evidence type="ECO:0000313" key="1">
    <source>
        <dbReference type="EMBL" id="MSS38754.1"/>
    </source>
</evidence>
<dbReference type="EMBL" id="VUMD01000056">
    <property type="protein sequence ID" value="MSS38754.1"/>
    <property type="molecule type" value="Genomic_DNA"/>
</dbReference>
<gene>
    <name evidence="1" type="ORF">FYJ39_20230</name>
</gene>
<comment type="caution">
    <text evidence="1">The sequence shown here is derived from an EMBL/GenBank/DDBJ whole genome shotgun (WGS) entry which is preliminary data.</text>
</comment>
<name>A0A7X2TE57_9CLOT</name>
<protein>
    <submittedName>
        <fullName evidence="1">Uncharacterized protein</fullName>
    </submittedName>
</protein>
<organism evidence="1 2">
    <name type="scientific">Clostridium porci</name>
    <dbReference type="NCBI Taxonomy" id="2605778"/>
    <lineage>
        <taxon>Bacteria</taxon>
        <taxon>Bacillati</taxon>
        <taxon>Bacillota</taxon>
        <taxon>Clostridia</taxon>
        <taxon>Eubacteriales</taxon>
        <taxon>Clostridiaceae</taxon>
        <taxon>Clostridium</taxon>
    </lineage>
</organism>
<accession>A0A7X2TE57</accession>
<dbReference type="RefSeq" id="WP_154474112.1">
    <property type="nucleotide sequence ID" value="NZ_VUMD01000056.1"/>
</dbReference>
<sequence length="83" mass="9513">MSNFNQAKYIQQFQKEKYDRCIFNVPKGKKSTIEKHWKSKGYKSLNAYVNDLIDRDMQGTPGIQVNHNKGIVAGNIHGDVSIK</sequence>
<dbReference type="AlphaFoldDB" id="A0A7X2TE57"/>
<proteinExistence type="predicted"/>
<keyword evidence="2" id="KW-1185">Reference proteome</keyword>
<evidence type="ECO:0000313" key="2">
    <source>
        <dbReference type="Proteomes" id="UP000429958"/>
    </source>
</evidence>